<dbReference type="RefSeq" id="XP_049264469.1">
    <property type="nucleotide sequence ID" value="XM_049405981.1"/>
</dbReference>
<dbReference type="GO" id="GO:0005634">
    <property type="term" value="C:nucleus"/>
    <property type="evidence" value="ECO:0007669"/>
    <property type="project" value="TreeGrafter"/>
</dbReference>
<organism evidence="2 3">
    <name type="scientific">[Candida] subhashii</name>
    <dbReference type="NCBI Taxonomy" id="561895"/>
    <lineage>
        <taxon>Eukaryota</taxon>
        <taxon>Fungi</taxon>
        <taxon>Dikarya</taxon>
        <taxon>Ascomycota</taxon>
        <taxon>Saccharomycotina</taxon>
        <taxon>Pichiomycetes</taxon>
        <taxon>Debaryomycetaceae</taxon>
        <taxon>Spathaspora</taxon>
    </lineage>
</organism>
<dbReference type="PANTHER" id="PTHR12197:SF294">
    <property type="entry name" value="POTENTIAL PROTEIN LYSINE METHYLTRANSFERASE SET6"/>
    <property type="match status" value="1"/>
</dbReference>
<dbReference type="SMART" id="SM00317">
    <property type="entry name" value="SET"/>
    <property type="match status" value="1"/>
</dbReference>
<dbReference type="CDD" id="cd20071">
    <property type="entry name" value="SET_SMYD"/>
    <property type="match status" value="1"/>
</dbReference>
<dbReference type="Proteomes" id="UP000694255">
    <property type="component" value="Unassembled WGS sequence"/>
</dbReference>
<dbReference type="PROSITE" id="PS50280">
    <property type="entry name" value="SET"/>
    <property type="match status" value="1"/>
</dbReference>
<dbReference type="InterPro" id="IPR050869">
    <property type="entry name" value="H3K4_H4K5_MeTrfase"/>
</dbReference>
<evidence type="ECO:0000259" key="1">
    <source>
        <dbReference type="PROSITE" id="PS50280"/>
    </source>
</evidence>
<feature type="domain" description="SET" evidence="1">
    <location>
        <begin position="26"/>
        <end position="359"/>
    </location>
</feature>
<dbReference type="GeneID" id="73469052"/>
<dbReference type="InterPro" id="IPR001214">
    <property type="entry name" value="SET_dom"/>
</dbReference>
<gene>
    <name evidence="2" type="ORF">J8A68_002251</name>
</gene>
<evidence type="ECO:0000313" key="2">
    <source>
        <dbReference type="EMBL" id="KAG7664237.1"/>
    </source>
</evidence>
<dbReference type="Pfam" id="PF00856">
    <property type="entry name" value="SET"/>
    <property type="match status" value="1"/>
</dbReference>
<accession>A0A8J5QS07</accession>
<proteinExistence type="predicted"/>
<evidence type="ECO:0000313" key="3">
    <source>
        <dbReference type="Proteomes" id="UP000694255"/>
    </source>
</evidence>
<protein>
    <submittedName>
        <fullName evidence="2">SET6</fullName>
    </submittedName>
</protein>
<reference evidence="2 3" key="1">
    <citation type="journal article" date="2021" name="DNA Res.">
        <title>Genome analysis of Candida subhashii reveals its hybrid nature and dual mitochondrial genome conformations.</title>
        <authorList>
            <person name="Mixao V."/>
            <person name="Hegedusova E."/>
            <person name="Saus E."/>
            <person name="Pryszcz L.P."/>
            <person name="Cillingova A."/>
            <person name="Nosek J."/>
            <person name="Gabaldon T."/>
        </authorList>
    </citation>
    <scope>NUCLEOTIDE SEQUENCE [LARGE SCALE GENOMIC DNA]</scope>
    <source>
        <strain evidence="2 3">CBS 10753</strain>
    </source>
</reference>
<name>A0A8J5QS07_9ASCO</name>
<dbReference type="PANTHER" id="PTHR12197">
    <property type="entry name" value="HISTONE-LYSINE N-METHYLTRANSFERASE SMYD"/>
    <property type="match status" value="1"/>
</dbReference>
<dbReference type="OrthoDB" id="1028014at2759"/>
<dbReference type="EMBL" id="JAGSYN010000102">
    <property type="protein sequence ID" value="KAG7664237.1"/>
    <property type="molecule type" value="Genomic_DNA"/>
</dbReference>
<dbReference type="AlphaFoldDB" id="A0A8J5QS07"/>
<sequence length="392" mass="44849">MSDTEVPSEQSTLVESEDEHHEKIINVEEIFISPLFVIHETKYGGRGCFASGHIPKGTVVHRCDSPLSSTISKPFKKEVCQECFRYFDGKTLKVKLTKKFGKDACSLFFCTEECKDSFMDQDVNGVYLENLLQLEKCYLMGLSTPEIGPREPDPSQPLEVVAAQEWKNVAIWEQKLGTMKQSKRANMIPRLDEAEYLEIKYVIGVLFQMYKQDVTSTSSKSTIIDSLDTVNTNTELSLFNLLQSVEMEKVKKYPYLLYSYINIYKFLKLTCSSHLQKFINPDHVRAIIGKNLSNAFGIWSETSNPTEDKEFFGFGVYPSASFFNHSCAPNIVKTMDTNKLSFRTLRDILPGEELCINYGNYLDESVETRRKELSEWFFDCACNKCEADLEAK</sequence>
<comment type="caution">
    <text evidence="2">The sequence shown here is derived from an EMBL/GenBank/DDBJ whole genome shotgun (WGS) entry which is preliminary data.</text>
</comment>
<keyword evidence="3" id="KW-1185">Reference proteome</keyword>